<dbReference type="Pfam" id="PF07714">
    <property type="entry name" value="PK_Tyr_Ser-Thr"/>
    <property type="match status" value="1"/>
</dbReference>
<evidence type="ECO:0000256" key="3">
    <source>
        <dbReference type="ARBA" id="ARBA00022517"/>
    </source>
</evidence>
<keyword evidence="12" id="KW-1185">Reference proteome</keyword>
<dbReference type="GO" id="GO:0032040">
    <property type="term" value="C:small-subunit processome"/>
    <property type="evidence" value="ECO:0007669"/>
    <property type="project" value="TreeGrafter"/>
</dbReference>
<proteinExistence type="inferred from homology"/>
<dbReference type="Pfam" id="PF12397">
    <property type="entry name" value="U3snoRNP10"/>
    <property type="match status" value="1"/>
</dbReference>
<evidence type="ECO:0000256" key="1">
    <source>
        <dbReference type="ARBA" id="ARBA00004604"/>
    </source>
</evidence>
<dbReference type="GO" id="GO:0005524">
    <property type="term" value="F:ATP binding"/>
    <property type="evidence" value="ECO:0007669"/>
    <property type="project" value="InterPro"/>
</dbReference>
<dbReference type="PROSITE" id="PS50011">
    <property type="entry name" value="PROTEIN_KINASE_DOM"/>
    <property type="match status" value="1"/>
</dbReference>
<comment type="caution">
    <text evidence="11">The sequence shown here is derived from an EMBL/GenBank/DDBJ whole genome shotgun (WGS) entry which is preliminary data.</text>
</comment>
<dbReference type="STRING" id="3750.A0A498JMN8"/>
<dbReference type="InterPro" id="IPR011989">
    <property type="entry name" value="ARM-like"/>
</dbReference>
<dbReference type="PANTHER" id="PTHR13457:SF1">
    <property type="entry name" value="HEAT REPEAT-CONTAINING PROTEIN 1"/>
    <property type="match status" value="1"/>
</dbReference>
<keyword evidence="7" id="KW-0687">Ribonucleoprotein</keyword>
<keyword evidence="4" id="KW-0698">rRNA processing</keyword>
<dbReference type="InterPro" id="IPR005519">
    <property type="entry name" value="Acid_phosphat_B-like"/>
</dbReference>
<dbReference type="GO" id="GO:0045943">
    <property type="term" value="P:positive regulation of transcription by RNA polymerase I"/>
    <property type="evidence" value="ECO:0007669"/>
    <property type="project" value="TreeGrafter"/>
</dbReference>
<protein>
    <recommendedName>
        <fullName evidence="10">Protein kinase domain-containing protein</fullName>
    </recommendedName>
</protein>
<sequence length="3124" mass="350546">MATSIAAQLEAIKSVIQADTEPSGSSKRPFTRPSILFDAKEAADIDVHTIFSIALQGLEVLVSVDERFRIYKNDLFSQKSKDLDRELMGIEDNNRINASISSYLRLLSGHFELSSSIKTLEYLIRRYKIHVYNFEELILCGLPYHDTHIFVRIVQLINLRNSKWKFLDGVKASGAPPPRNVIVQQCIRDKGVLEILCNYASPSKKYRPSRTVIKFCMAVVIEVLGSATSVDSDVVKRILPLVASGLESGTKGHPENKAGAMMIVGLLASKVTLSPKLVKSLIRSIAEIAREEAKESADLQLFRLSLMTLINLVQLQAVDMFPIKTMEIFMDIRDIAGILLGLFNEFNIDRFILVLLDSLVDYSSSNESCQLALISVLETIPSKSFVQHVVAKVLSSCLQSSQKITNSTSSISGSWAKKILIVLSKKYPSELQGAVQKFLDEKNVQTKKGGSVYETLGKMLDGNLDTSLAFSESKIWFGLHHPKADVRRRVLSALGTSVVLEAKATNPQSFVTIQDAILRQLHDDDLTVVRAALSVDKLSTIINSSDLVEALDDVLKRCFSILMSSSLENTSLACDVAVLCLNNASSDIHDNVDRCNILAAMIFPLLLVLPKTQRLNLKALELAKEVKWPLFENLAAPASSTAFASQPGRLSSINMDTITGLASRFLLHPEEFMPWLVNSANAFESSRTLFFLVMMQTLVIQKNESAEALALFEIGFPALKTEWEAFESVGDSSIKEFDTEMLNWDCRTFLDKLDSNLKSLNANILICLVWKLMKAFLSVMPATVSVDDDKKWVSWLRDLFVFFSVSKFKKVFKEHRHYLVTKCKVSAVCFLPKFFTEEGELLPFDISSVTFFCFPSFGGFDSLALSLLCISLLKDHLELTYGVIHFTDVPVAVQVESLNCFTYLCRQPEVRLPIQLLAEFPSVLVPLDSYNQDIRNAAMSCIEGLLTLWAHVDSSSKKNGNHATWIHFLGKLLDLVVQQKRLILSDKNFLLSLLASSLSPSYESFMAPKNIELRVDQSTREKILAFILNSALKLPDYAKLSILSLLKGMGNAILHDREMKSFLSLLLERRSQDCVSSHGLSNTEVQILCHLLESCAMPSPSDKHVSEDHLLEALKLNGLAPEDPAVIQPCLTVLQKLNGQIYSGLETEIQDLLFRRLLSLFRNANGDIQNETRAALLRLNITCSTIIRTLDYIVKDRTGSVHGKKKMKLVGHPKSSQSHDLSCNGENALSLLGSLLEVLLFKKDIENRDSLLGSLFKLLSKTFSDEWVQSVLDQDEKCIQVASSNSDSLSSTISSIQQTLLIILEDICSSLTHSVSLGDDILHEIDVKMLVECAHSAKDGVTRNHVFSLISSITKIIPEKVLEHILDIFTVIGEAAVTQIDSHSQRVFEDLISTVVPCWLSGTGNNDKLLQIFINILPEVAEHRRLSTIVYLLRTLGEANSLASLLALLFRSLVTRKGLFYFESTHTSDSSTASLQREWEYSLGLQICEQYSCMIWLPPLVLMLKQIGAGIQSQELFIELLIAMRFTLNKLQDPEFAFKLASREDSEKIQATLEELMEQVVSIQQLVDATRKKRSIHVSVRKELKECMHAVLRTITVVMMPQTHFSGITKLLGHRDRNVAKKALGLLCETVREHDMVRPKQKHKSISSDRWQHLDENSLESFHSMCLKIVQLVDDSSDDMEVSLKVAAALALEVLAHRFSSNHSIFIECLPYVTKNISMHDLAVSSSCLQATGALINVLGHRALSELPHVMENLIRISRKIFLSSDMKTISGVDGTDIALQIPKESLILSILVTLEAVVVKLGGFLNPYLEEITRIMVLDLDYASGSDPKLKMKADSVRRLITENIPVRLALPPLLKIYSSTVESGDSSLAVYFGMLENMIGRMDRSSVSGYHAKIFDLCLLALDLRCQHPASVQKIDDVEKIVFNAMIALTMKLTESLFKPLFIRSIDWAESDVEDIASTGNILRAISFYGLVNKLAENHRSLFVPYFKYLVDGCVRYLTVAGDVNTSGSTRKKKAKIQEGKDNSILLGNWHLRALVLSSLHKCFLYDTGSLKFLDSSNFQVLLKPIVSQLVAEPPSSLEGHPDIPSVEEVDNLLVVCIGQMAVTAGSDLLWKPLNYEVLMQTRSDKVRTRILGLRIVKYLLEHLREEYLVFLPETIPILGELLEDVELPVKSLAQSILKDMETMSGESLREYLNVSVNALNRELEMLPRWSRAVAQLSRLGTQQNLNLRNEFYVVSRQTYARAAAAVAPDTAFTVEKPLPAEPVVNLDKLFWSKPSSLALAPDSPLRIDEPQYGSFKRAILRMLLFYSKQSKSIRGANVVYKRIVSQVDKPGIYEVFNLEKTFKTTFSLLVLHMWLCLRRLKEEGKDGVEFGQYIYEIYNHDVELRVSKAGVNLLLTRWMKDLEKIFYGNIVAYDAALLPEAKLDDLQNVIWRNVFSDDGSSQPTGDASRAAMARYIRRELSCLSLTDKEAMFSGNFMFTPLKGEKAKSEATNLSPPTTMKFLKICLLFSLLSVAFSHGTFDSHLLPRPLILEYQENTETQFKELEDELGLHCASWRFSVEANNVNPWETIPEECAEYVKDYLTGRAYGFDLERVSKEAGVYAKSVELNGDGKDVWIFDIDDTLLSNLPYYTDHGYGLEVFDNVEFDKWVEKAMAPAIKSSLKLYEEVLSLGFKVFLLTGRTEGKRKVTVENLNNAGFRDWHKLILRSADDREKLATIYKSEKRSEMEKEGYRILGNSGDQWSDLLGTSVSLRSFKLPNPITQLLTLIVALTSSTTLVFFLLFIYFYCKKTGKSEQKDVEKTEQKQEEVVGAEEELVTFQDGEDLTVCDILDAPGEVIGKSNYGTLYKALLQSSNSVKLLRFMRPVCTAKVEDFGEVVRHLGCVRHHNLVPLLGFYAGPRGEKLLIHPFYWRGNLAQFVRESNPDSHRWPIIYRISIGIAKGLDHLHTGFEKPIIHGNLKSKNILLDRHYRPFISDFSLHLLLNPTAGQEMLEVSASEGYKAPELIKMRDANEETDIYSLGVVLLELLTGKEPINQNPTTPDEDFSLPNFMRNAVLGHKIHDLFHPDLLLNSGVGVGDGEIPVAREQILKFFQLAMACCAPSPSLRPNTKKVLWKLEDIGRN</sequence>
<dbReference type="InterPro" id="IPR056473">
    <property type="entry name" value="HEAT_Utp10/HEAT1"/>
</dbReference>
<evidence type="ECO:0000256" key="8">
    <source>
        <dbReference type="SAM" id="Coils"/>
    </source>
</evidence>
<dbReference type="GO" id="GO:0030686">
    <property type="term" value="C:90S preribosome"/>
    <property type="evidence" value="ECO:0007669"/>
    <property type="project" value="TreeGrafter"/>
</dbReference>
<keyword evidence="9" id="KW-0472">Membrane</keyword>
<dbReference type="InterPro" id="IPR001245">
    <property type="entry name" value="Ser-Thr/Tyr_kinase_cat_dom"/>
</dbReference>
<dbReference type="Pfam" id="PF08146">
    <property type="entry name" value="BP28CT"/>
    <property type="match status" value="1"/>
</dbReference>
<comment type="subcellular location">
    <subcellularLocation>
        <location evidence="1">Nucleus</location>
        <location evidence="1">Nucleolus</location>
    </subcellularLocation>
</comment>
<feature type="transmembrane region" description="Helical" evidence="9">
    <location>
        <begin position="2766"/>
        <end position="2789"/>
    </location>
</feature>
<dbReference type="Gene3D" id="1.10.510.10">
    <property type="entry name" value="Transferase(Phosphotransferase) domain 1"/>
    <property type="match status" value="1"/>
</dbReference>
<dbReference type="InterPro" id="IPR000719">
    <property type="entry name" value="Prot_kinase_dom"/>
</dbReference>
<dbReference type="SUPFAM" id="SSF56784">
    <property type="entry name" value="HAD-like"/>
    <property type="match status" value="1"/>
</dbReference>
<evidence type="ECO:0000256" key="7">
    <source>
        <dbReference type="ARBA" id="ARBA00023274"/>
    </source>
</evidence>
<evidence type="ECO:0000256" key="6">
    <source>
        <dbReference type="ARBA" id="ARBA00023242"/>
    </source>
</evidence>
<dbReference type="GO" id="GO:0030515">
    <property type="term" value="F:snoRNA binding"/>
    <property type="evidence" value="ECO:0007669"/>
    <property type="project" value="TreeGrafter"/>
</dbReference>
<dbReference type="InterPro" id="IPR036412">
    <property type="entry name" value="HAD-like_sf"/>
</dbReference>
<dbReference type="Gene3D" id="3.40.50.1000">
    <property type="entry name" value="HAD superfamily/HAD-like"/>
    <property type="match status" value="1"/>
</dbReference>
<dbReference type="NCBIfam" id="TIGR01675">
    <property type="entry name" value="plant-AP"/>
    <property type="match status" value="1"/>
</dbReference>
<dbReference type="InterPro" id="IPR056384">
    <property type="entry name" value="ARM_At3g06530"/>
</dbReference>
<dbReference type="GO" id="GO:0003993">
    <property type="term" value="F:acid phosphatase activity"/>
    <property type="evidence" value="ECO:0007669"/>
    <property type="project" value="InterPro"/>
</dbReference>
<feature type="coiled-coil region" evidence="8">
    <location>
        <begin position="1546"/>
        <end position="1573"/>
    </location>
</feature>
<evidence type="ECO:0000256" key="2">
    <source>
        <dbReference type="ARBA" id="ARBA00010559"/>
    </source>
</evidence>
<evidence type="ECO:0000256" key="4">
    <source>
        <dbReference type="ARBA" id="ARBA00022552"/>
    </source>
</evidence>
<keyword evidence="3" id="KW-0690">Ribosome biogenesis</keyword>
<keyword evidence="6" id="KW-0539">Nucleus</keyword>
<dbReference type="SUPFAM" id="SSF48371">
    <property type="entry name" value="ARM repeat"/>
    <property type="match status" value="2"/>
</dbReference>
<feature type="domain" description="Protein kinase" evidence="10">
    <location>
        <begin position="2834"/>
        <end position="3124"/>
    </location>
</feature>
<keyword evidence="9" id="KW-0812">Transmembrane</keyword>
<dbReference type="InterPro" id="IPR012954">
    <property type="entry name" value="BP28_C_dom"/>
</dbReference>
<dbReference type="InterPro" id="IPR016024">
    <property type="entry name" value="ARM-type_fold"/>
</dbReference>
<keyword evidence="8" id="KW-0175">Coiled coil</keyword>
<dbReference type="EMBL" id="RDQH01000333">
    <property type="protein sequence ID" value="RXH94862.1"/>
    <property type="molecule type" value="Genomic_DNA"/>
</dbReference>
<dbReference type="InterPro" id="IPR021150">
    <property type="entry name" value="Ubiq_cyt_c_chap"/>
</dbReference>
<dbReference type="SMART" id="SM01036">
    <property type="entry name" value="BP28CT"/>
    <property type="match status" value="1"/>
</dbReference>
<dbReference type="GO" id="GO:0004672">
    <property type="term" value="F:protein kinase activity"/>
    <property type="evidence" value="ECO:0007669"/>
    <property type="project" value="InterPro"/>
</dbReference>
<dbReference type="Gene3D" id="3.30.200.20">
    <property type="entry name" value="Phosphorylase Kinase, domain 1"/>
    <property type="match status" value="1"/>
</dbReference>
<dbReference type="PANTHER" id="PTHR13457">
    <property type="entry name" value="BAP28"/>
    <property type="match status" value="1"/>
</dbReference>
<dbReference type="Pfam" id="PF24477">
    <property type="entry name" value="ARM_At3g06530"/>
    <property type="match status" value="1"/>
</dbReference>
<dbReference type="Pfam" id="PF23243">
    <property type="entry name" value="HEAT_HEATR1"/>
    <property type="match status" value="1"/>
</dbReference>
<evidence type="ECO:0000313" key="12">
    <source>
        <dbReference type="Proteomes" id="UP000290289"/>
    </source>
</evidence>
<dbReference type="GO" id="GO:0034455">
    <property type="term" value="C:t-UTP complex"/>
    <property type="evidence" value="ECO:0007669"/>
    <property type="project" value="TreeGrafter"/>
</dbReference>
<dbReference type="GO" id="GO:0000462">
    <property type="term" value="P:maturation of SSU-rRNA from tricistronic rRNA transcript (SSU-rRNA, 5.8S rRNA, LSU-rRNA)"/>
    <property type="evidence" value="ECO:0007669"/>
    <property type="project" value="TreeGrafter"/>
</dbReference>
<dbReference type="InterPro" id="IPR022125">
    <property type="entry name" value="U3snoRNP10_N"/>
</dbReference>
<dbReference type="Proteomes" id="UP000290289">
    <property type="component" value="Chromosome 7"/>
</dbReference>
<dbReference type="InterPro" id="IPR040191">
    <property type="entry name" value="UTP10"/>
</dbReference>
<evidence type="ECO:0000259" key="10">
    <source>
        <dbReference type="PROSITE" id="PS50011"/>
    </source>
</evidence>
<dbReference type="InterPro" id="IPR011009">
    <property type="entry name" value="Kinase-like_dom_sf"/>
</dbReference>
<name>A0A498JMN8_MALDO</name>
<reference evidence="11 12" key="1">
    <citation type="submission" date="2018-10" db="EMBL/GenBank/DDBJ databases">
        <title>A high-quality apple genome assembly.</title>
        <authorList>
            <person name="Hu J."/>
        </authorList>
    </citation>
    <scope>NUCLEOTIDE SEQUENCE [LARGE SCALE GENOMIC DNA]</scope>
    <source>
        <strain evidence="12">cv. HFTH1</strain>
        <tissue evidence="11">Young leaf</tissue>
    </source>
</reference>
<dbReference type="InterPro" id="IPR010028">
    <property type="entry name" value="Acid_phosphatase_pln"/>
</dbReference>
<gene>
    <name evidence="11" type="ORF">DVH24_024546</name>
</gene>
<evidence type="ECO:0000313" key="11">
    <source>
        <dbReference type="EMBL" id="RXH94862.1"/>
    </source>
</evidence>
<accession>A0A498JMN8</accession>
<keyword evidence="5" id="KW-0732">Signal</keyword>
<dbReference type="Pfam" id="PF03981">
    <property type="entry name" value="Ubiq_cyt_C_chap"/>
    <property type="match status" value="1"/>
</dbReference>
<dbReference type="Gene3D" id="1.25.10.10">
    <property type="entry name" value="Leucine-rich Repeat Variant"/>
    <property type="match status" value="1"/>
</dbReference>
<dbReference type="SUPFAM" id="SSF56112">
    <property type="entry name" value="Protein kinase-like (PK-like)"/>
    <property type="match status" value="1"/>
</dbReference>
<evidence type="ECO:0000256" key="9">
    <source>
        <dbReference type="SAM" id="Phobius"/>
    </source>
</evidence>
<dbReference type="CDD" id="cd07535">
    <property type="entry name" value="HAD_VSP"/>
    <property type="match status" value="1"/>
</dbReference>
<evidence type="ECO:0000256" key="5">
    <source>
        <dbReference type="ARBA" id="ARBA00022729"/>
    </source>
</evidence>
<dbReference type="Pfam" id="PF03767">
    <property type="entry name" value="Acid_phosphat_B"/>
    <property type="match status" value="1"/>
</dbReference>
<keyword evidence="9" id="KW-1133">Transmembrane helix</keyword>
<comment type="similarity">
    <text evidence="2">Belongs to the HEATR1/UTP10 family.</text>
</comment>
<dbReference type="InterPro" id="IPR023214">
    <property type="entry name" value="HAD_sf"/>
</dbReference>
<organism evidence="11 12">
    <name type="scientific">Malus domestica</name>
    <name type="common">Apple</name>
    <name type="synonym">Pyrus malus</name>
    <dbReference type="NCBI Taxonomy" id="3750"/>
    <lineage>
        <taxon>Eukaryota</taxon>
        <taxon>Viridiplantae</taxon>
        <taxon>Streptophyta</taxon>
        <taxon>Embryophyta</taxon>
        <taxon>Tracheophyta</taxon>
        <taxon>Spermatophyta</taxon>
        <taxon>Magnoliopsida</taxon>
        <taxon>eudicotyledons</taxon>
        <taxon>Gunneridae</taxon>
        <taxon>Pentapetalae</taxon>
        <taxon>rosids</taxon>
        <taxon>fabids</taxon>
        <taxon>Rosales</taxon>
        <taxon>Rosaceae</taxon>
        <taxon>Amygdaloideae</taxon>
        <taxon>Maleae</taxon>
        <taxon>Malus</taxon>
    </lineage>
</organism>